<name>A0AA39PNI3_9AGAR</name>
<evidence type="ECO:0000313" key="3">
    <source>
        <dbReference type="Proteomes" id="UP001175227"/>
    </source>
</evidence>
<evidence type="ECO:0000313" key="2">
    <source>
        <dbReference type="EMBL" id="KAK0486413.1"/>
    </source>
</evidence>
<organism evidence="2 3">
    <name type="scientific">Armillaria novae-zelandiae</name>
    <dbReference type="NCBI Taxonomy" id="153914"/>
    <lineage>
        <taxon>Eukaryota</taxon>
        <taxon>Fungi</taxon>
        <taxon>Dikarya</taxon>
        <taxon>Basidiomycota</taxon>
        <taxon>Agaricomycotina</taxon>
        <taxon>Agaricomycetes</taxon>
        <taxon>Agaricomycetidae</taxon>
        <taxon>Agaricales</taxon>
        <taxon>Marasmiineae</taxon>
        <taxon>Physalacriaceae</taxon>
        <taxon>Armillaria</taxon>
    </lineage>
</organism>
<sequence length="91" mass="10438">MMMARLWALQTMPTVALAASIAPFYNICFDLTCAKPPEDRKFQHTLQNIIPVLRLNTNLDSSFLFPFDEYGLIEDYNLVALEWDILGQGRV</sequence>
<gene>
    <name evidence="2" type="ORF">IW261DRAFT_795861</name>
</gene>
<feature type="signal peptide" evidence="1">
    <location>
        <begin position="1"/>
        <end position="18"/>
    </location>
</feature>
<proteinExistence type="predicted"/>
<evidence type="ECO:0000256" key="1">
    <source>
        <dbReference type="SAM" id="SignalP"/>
    </source>
</evidence>
<dbReference type="AlphaFoldDB" id="A0AA39PNI3"/>
<comment type="caution">
    <text evidence="2">The sequence shown here is derived from an EMBL/GenBank/DDBJ whole genome shotgun (WGS) entry which is preliminary data.</text>
</comment>
<accession>A0AA39PNI3</accession>
<protein>
    <submittedName>
        <fullName evidence="2">Uncharacterized protein</fullName>
    </submittedName>
</protein>
<keyword evidence="3" id="KW-1185">Reference proteome</keyword>
<keyword evidence="1" id="KW-0732">Signal</keyword>
<dbReference type="Proteomes" id="UP001175227">
    <property type="component" value="Unassembled WGS sequence"/>
</dbReference>
<reference evidence="2" key="1">
    <citation type="submission" date="2023-06" db="EMBL/GenBank/DDBJ databases">
        <authorList>
            <consortium name="Lawrence Berkeley National Laboratory"/>
            <person name="Ahrendt S."/>
            <person name="Sahu N."/>
            <person name="Indic B."/>
            <person name="Wong-Bajracharya J."/>
            <person name="Merenyi Z."/>
            <person name="Ke H.-M."/>
            <person name="Monk M."/>
            <person name="Kocsube S."/>
            <person name="Drula E."/>
            <person name="Lipzen A."/>
            <person name="Balint B."/>
            <person name="Henrissat B."/>
            <person name="Andreopoulos B."/>
            <person name="Martin F.M."/>
            <person name="Harder C.B."/>
            <person name="Rigling D."/>
            <person name="Ford K.L."/>
            <person name="Foster G.D."/>
            <person name="Pangilinan J."/>
            <person name="Papanicolaou A."/>
            <person name="Barry K."/>
            <person name="LaButti K."/>
            <person name="Viragh M."/>
            <person name="Koriabine M."/>
            <person name="Yan M."/>
            <person name="Riley R."/>
            <person name="Champramary S."/>
            <person name="Plett K.L."/>
            <person name="Tsai I.J."/>
            <person name="Slot J."/>
            <person name="Sipos G."/>
            <person name="Plett J."/>
            <person name="Nagy L.G."/>
            <person name="Grigoriev I.V."/>
        </authorList>
    </citation>
    <scope>NUCLEOTIDE SEQUENCE</scope>
    <source>
        <strain evidence="2">ICMP 16352</strain>
    </source>
</reference>
<feature type="chain" id="PRO_5041256871" evidence="1">
    <location>
        <begin position="19"/>
        <end position="91"/>
    </location>
</feature>
<dbReference type="EMBL" id="JAUEPR010000004">
    <property type="protein sequence ID" value="KAK0486413.1"/>
    <property type="molecule type" value="Genomic_DNA"/>
</dbReference>